<proteinExistence type="predicted"/>
<comment type="caution">
    <text evidence="1">The sequence shown here is derived from an EMBL/GenBank/DDBJ whole genome shotgun (WGS) entry which is preliminary data.</text>
</comment>
<sequence>MGAIVRSTENVIEKVLVRIFDLLPRSSIIIGEIKRIPATDRKES</sequence>
<dbReference type="EMBL" id="BARU01000621">
    <property type="protein sequence ID" value="GAH22975.1"/>
    <property type="molecule type" value="Genomic_DNA"/>
</dbReference>
<dbReference type="AlphaFoldDB" id="X1ERR3"/>
<name>X1ERR3_9ZZZZ</name>
<evidence type="ECO:0000313" key="1">
    <source>
        <dbReference type="EMBL" id="GAH22975.1"/>
    </source>
</evidence>
<organism evidence="1">
    <name type="scientific">marine sediment metagenome</name>
    <dbReference type="NCBI Taxonomy" id="412755"/>
    <lineage>
        <taxon>unclassified sequences</taxon>
        <taxon>metagenomes</taxon>
        <taxon>ecological metagenomes</taxon>
    </lineage>
</organism>
<protein>
    <submittedName>
        <fullName evidence="1">Uncharacterized protein</fullName>
    </submittedName>
</protein>
<gene>
    <name evidence="1" type="ORF">S03H2_01969</name>
</gene>
<accession>X1ERR3</accession>
<reference evidence="1" key="1">
    <citation type="journal article" date="2014" name="Front. Microbiol.">
        <title>High frequency of phylogenetically diverse reductive dehalogenase-homologous genes in deep subseafloor sedimentary metagenomes.</title>
        <authorList>
            <person name="Kawai M."/>
            <person name="Futagami T."/>
            <person name="Toyoda A."/>
            <person name="Takaki Y."/>
            <person name="Nishi S."/>
            <person name="Hori S."/>
            <person name="Arai W."/>
            <person name="Tsubouchi T."/>
            <person name="Morono Y."/>
            <person name="Uchiyama I."/>
            <person name="Ito T."/>
            <person name="Fujiyama A."/>
            <person name="Inagaki F."/>
            <person name="Takami H."/>
        </authorList>
    </citation>
    <scope>NUCLEOTIDE SEQUENCE</scope>
    <source>
        <strain evidence="1">Expedition CK06-06</strain>
    </source>
</reference>